<accession>A0A7W3P6R8</accession>
<protein>
    <submittedName>
        <fullName evidence="3">Putative amidophosphoribosyltransferase</fullName>
    </submittedName>
</protein>
<dbReference type="GO" id="GO:0016757">
    <property type="term" value="F:glycosyltransferase activity"/>
    <property type="evidence" value="ECO:0007669"/>
    <property type="project" value="UniProtKB-KW"/>
</dbReference>
<organism evidence="3 4">
    <name type="scientific">Microlunatus kandeliicorticis</name>
    <dbReference type="NCBI Taxonomy" id="1759536"/>
    <lineage>
        <taxon>Bacteria</taxon>
        <taxon>Bacillati</taxon>
        <taxon>Actinomycetota</taxon>
        <taxon>Actinomycetes</taxon>
        <taxon>Propionibacteriales</taxon>
        <taxon>Propionibacteriaceae</taxon>
        <taxon>Microlunatus</taxon>
    </lineage>
</organism>
<dbReference type="InterPro" id="IPR051910">
    <property type="entry name" value="ComF/GntX_DNA_util-trans"/>
</dbReference>
<evidence type="ECO:0000256" key="1">
    <source>
        <dbReference type="ARBA" id="ARBA00008007"/>
    </source>
</evidence>
<gene>
    <name evidence="3" type="ORF">FHX74_002959</name>
</gene>
<dbReference type="AlphaFoldDB" id="A0A7W3P6R8"/>
<evidence type="ECO:0000259" key="2">
    <source>
        <dbReference type="Pfam" id="PF00156"/>
    </source>
</evidence>
<dbReference type="PANTHER" id="PTHR47505">
    <property type="entry name" value="DNA UTILIZATION PROTEIN YHGH"/>
    <property type="match status" value="1"/>
</dbReference>
<dbReference type="RefSeq" id="WP_328823837.1">
    <property type="nucleotide sequence ID" value="NZ_JACGWT010000004.1"/>
</dbReference>
<reference evidence="3 4" key="1">
    <citation type="submission" date="2020-07" db="EMBL/GenBank/DDBJ databases">
        <title>Sequencing the genomes of 1000 actinobacteria strains.</title>
        <authorList>
            <person name="Klenk H.-P."/>
        </authorList>
    </citation>
    <scope>NUCLEOTIDE SEQUENCE [LARGE SCALE GENOMIC DNA]</scope>
    <source>
        <strain evidence="3 4">DSM 100723</strain>
    </source>
</reference>
<dbReference type="Pfam" id="PF00156">
    <property type="entry name" value="Pribosyltran"/>
    <property type="match status" value="1"/>
</dbReference>
<dbReference type="SUPFAM" id="SSF53271">
    <property type="entry name" value="PRTase-like"/>
    <property type="match status" value="1"/>
</dbReference>
<feature type="domain" description="Phosphoribosyltransferase" evidence="2">
    <location>
        <begin position="211"/>
        <end position="258"/>
    </location>
</feature>
<proteinExistence type="inferred from homology"/>
<dbReference type="Proteomes" id="UP000523079">
    <property type="component" value="Unassembled WGS sequence"/>
</dbReference>
<name>A0A7W3P6R8_9ACTN</name>
<dbReference type="EMBL" id="JACGWT010000004">
    <property type="protein sequence ID" value="MBA8795331.1"/>
    <property type="molecule type" value="Genomic_DNA"/>
</dbReference>
<sequence>MSGRAAGRLALESAADLLLGARCHGCGAPGLTVCGRCRDAVLARRPRPVLPEPCPDDFPLTVAAGPSDPVLRELISAHKDRQAWTLTGFLGDRLGDAVVRLLVLTGRLERAGTPTETPVVLVPVPSSAAAVRRRGRDATLALARRAARRASVATGGPVGARVLLRPARRLADQSGLDRVARAANVRGAFRTAGRWRLGPLDLSALTGRGLDAGRYAGTPVVVVDDLVTTGASLLEAARTLERAGLPVLGAATVAATRRRSPSRPAAASVNLLSVRRPGTPRLAFPGGGG</sequence>
<evidence type="ECO:0000313" key="4">
    <source>
        <dbReference type="Proteomes" id="UP000523079"/>
    </source>
</evidence>
<dbReference type="InterPro" id="IPR029057">
    <property type="entry name" value="PRTase-like"/>
</dbReference>
<comment type="similarity">
    <text evidence="1">Belongs to the ComF/GntX family.</text>
</comment>
<comment type="caution">
    <text evidence="3">The sequence shown here is derived from an EMBL/GenBank/DDBJ whole genome shotgun (WGS) entry which is preliminary data.</text>
</comment>
<evidence type="ECO:0000313" key="3">
    <source>
        <dbReference type="EMBL" id="MBA8795331.1"/>
    </source>
</evidence>
<dbReference type="PANTHER" id="PTHR47505:SF1">
    <property type="entry name" value="DNA UTILIZATION PROTEIN YHGH"/>
    <property type="match status" value="1"/>
</dbReference>
<keyword evidence="4" id="KW-1185">Reference proteome</keyword>
<keyword evidence="3" id="KW-0808">Transferase</keyword>
<keyword evidence="3" id="KW-0328">Glycosyltransferase</keyword>
<dbReference type="Gene3D" id="3.40.50.2020">
    <property type="match status" value="1"/>
</dbReference>
<dbReference type="InterPro" id="IPR000836">
    <property type="entry name" value="PRTase_dom"/>
</dbReference>